<dbReference type="AlphaFoldDB" id="A0A5A7N490"/>
<dbReference type="PANTHER" id="PTHR33516">
    <property type="entry name" value="LEXA REPRESSOR"/>
    <property type="match status" value="1"/>
</dbReference>
<accession>A0A5A7N490</accession>
<evidence type="ECO:0000259" key="2">
    <source>
        <dbReference type="Pfam" id="PF01726"/>
    </source>
</evidence>
<protein>
    <recommendedName>
        <fullName evidence="2">LexA repressor DNA-binding domain-containing protein</fullName>
    </recommendedName>
</protein>
<feature type="compositionally biased region" description="Polar residues" evidence="1">
    <location>
        <begin position="77"/>
        <end position="87"/>
    </location>
</feature>
<dbReference type="Gene3D" id="1.10.10.10">
    <property type="entry name" value="Winged helix-like DNA-binding domain superfamily/Winged helix DNA-binding domain"/>
    <property type="match status" value="1"/>
</dbReference>
<evidence type="ECO:0000256" key="1">
    <source>
        <dbReference type="SAM" id="MobiDB-lite"/>
    </source>
</evidence>
<keyword evidence="4" id="KW-1185">Reference proteome</keyword>
<name>A0A5A7N490_9PROT</name>
<dbReference type="InterPro" id="IPR036390">
    <property type="entry name" value="WH_DNA-bd_sf"/>
</dbReference>
<organism evidence="3 4">
    <name type="scientific">Iodidimonas nitroreducens</name>
    <dbReference type="NCBI Taxonomy" id="1236968"/>
    <lineage>
        <taxon>Bacteria</taxon>
        <taxon>Pseudomonadati</taxon>
        <taxon>Pseudomonadota</taxon>
        <taxon>Alphaproteobacteria</taxon>
        <taxon>Iodidimonadales</taxon>
        <taxon>Iodidimonadaceae</taxon>
        <taxon>Iodidimonas</taxon>
    </lineage>
</organism>
<dbReference type="GO" id="GO:0006508">
    <property type="term" value="P:proteolysis"/>
    <property type="evidence" value="ECO:0007669"/>
    <property type="project" value="InterPro"/>
</dbReference>
<gene>
    <name evidence="3" type="ORF">JCM17846_06300</name>
</gene>
<evidence type="ECO:0000313" key="3">
    <source>
        <dbReference type="EMBL" id="GER02948.1"/>
    </source>
</evidence>
<reference evidence="3 4" key="1">
    <citation type="submission" date="2019-09" db="EMBL/GenBank/DDBJ databases">
        <title>NBRP : Genome information of microbial organism related human and environment.</title>
        <authorList>
            <person name="Hattori M."/>
            <person name="Oshima K."/>
            <person name="Inaba H."/>
            <person name="Suda W."/>
            <person name="Sakamoto M."/>
            <person name="Iino T."/>
            <person name="Kitahara M."/>
            <person name="Oshida Y."/>
            <person name="Iida T."/>
            <person name="Kudo T."/>
            <person name="Itoh T."/>
            <person name="Ohkuma M."/>
        </authorList>
    </citation>
    <scope>NUCLEOTIDE SEQUENCE [LARGE SCALE GENOMIC DNA]</scope>
    <source>
        <strain evidence="3 4">Q-1</strain>
    </source>
</reference>
<sequence length="187" mass="19795">MLTKKQHQLLHFIHQRLKSTGVSPSFDEMKDALGLASKSGIHRLITALEERGFIRRLPNKARALDVIRLPEGGASFGSDQGRGSVQSVLARPSPSVQSDAEKTGRAVSQADQGYPGGTILPFSRPSAADADVAVMGDQADASREVRTQKAAKSSDAGIMIPLHGRIAAGTPVEALENSDNFVSVPEG</sequence>
<dbReference type="Proteomes" id="UP000324996">
    <property type="component" value="Unassembled WGS sequence"/>
</dbReference>
<feature type="region of interest" description="Disordered" evidence="1">
    <location>
        <begin position="75"/>
        <end position="118"/>
    </location>
</feature>
<dbReference type="Pfam" id="PF01726">
    <property type="entry name" value="LexA_DNA_bind"/>
    <property type="match status" value="1"/>
</dbReference>
<dbReference type="InterPro" id="IPR006199">
    <property type="entry name" value="LexA_DNA-bd_dom"/>
</dbReference>
<comment type="caution">
    <text evidence="3">The sequence shown here is derived from an EMBL/GenBank/DDBJ whole genome shotgun (WGS) entry which is preliminary data.</text>
</comment>
<feature type="domain" description="LexA repressor DNA-binding" evidence="2">
    <location>
        <begin position="2"/>
        <end position="63"/>
    </location>
</feature>
<evidence type="ECO:0000313" key="4">
    <source>
        <dbReference type="Proteomes" id="UP000324996"/>
    </source>
</evidence>
<dbReference type="InterPro" id="IPR036388">
    <property type="entry name" value="WH-like_DNA-bd_sf"/>
</dbReference>
<dbReference type="SUPFAM" id="SSF46785">
    <property type="entry name" value="Winged helix' DNA-binding domain"/>
    <property type="match status" value="1"/>
</dbReference>
<proteinExistence type="predicted"/>
<dbReference type="GO" id="GO:0004252">
    <property type="term" value="F:serine-type endopeptidase activity"/>
    <property type="evidence" value="ECO:0007669"/>
    <property type="project" value="InterPro"/>
</dbReference>
<dbReference type="InterPro" id="IPR050077">
    <property type="entry name" value="LexA_repressor"/>
</dbReference>
<dbReference type="PANTHER" id="PTHR33516:SF2">
    <property type="entry name" value="LEXA REPRESSOR-RELATED"/>
    <property type="match status" value="1"/>
</dbReference>
<dbReference type="EMBL" id="BKCN01000002">
    <property type="protein sequence ID" value="GER02948.1"/>
    <property type="molecule type" value="Genomic_DNA"/>
</dbReference>